<comment type="similarity">
    <text evidence="4">Belongs to the Fes family.</text>
</comment>
<dbReference type="InterPro" id="IPR014756">
    <property type="entry name" value="Ig_E-set"/>
</dbReference>
<gene>
    <name evidence="7" type="primary">fes</name>
    <name evidence="7" type="ORF">GCM10010406_29510</name>
</gene>
<evidence type="ECO:0000313" key="8">
    <source>
        <dbReference type="Proteomes" id="UP001501358"/>
    </source>
</evidence>
<feature type="compositionally biased region" description="Low complexity" evidence="5">
    <location>
        <begin position="1"/>
        <end position="18"/>
    </location>
</feature>
<organism evidence="7 8">
    <name type="scientific">Streptomyces thermolineatus</name>
    <dbReference type="NCBI Taxonomy" id="44033"/>
    <lineage>
        <taxon>Bacteria</taxon>
        <taxon>Bacillati</taxon>
        <taxon>Actinomycetota</taxon>
        <taxon>Actinomycetes</taxon>
        <taxon>Kitasatosporales</taxon>
        <taxon>Streptomycetaceae</taxon>
        <taxon>Streptomyces</taxon>
    </lineage>
</organism>
<comment type="subcellular location">
    <subcellularLocation>
        <location evidence="1">Cytoplasm</location>
    </subcellularLocation>
</comment>
<dbReference type="Pfam" id="PF00756">
    <property type="entry name" value="Esterase"/>
    <property type="match status" value="1"/>
</dbReference>
<dbReference type="Gene3D" id="3.40.50.1820">
    <property type="entry name" value="alpha/beta hydrolase"/>
    <property type="match status" value="1"/>
</dbReference>
<feature type="compositionally biased region" description="Gly residues" evidence="5">
    <location>
        <begin position="72"/>
        <end position="85"/>
    </location>
</feature>
<keyword evidence="2" id="KW-0963">Cytoplasm</keyword>
<feature type="region of interest" description="Disordered" evidence="5">
    <location>
        <begin position="1"/>
        <end position="43"/>
    </location>
</feature>
<feature type="compositionally biased region" description="Pro residues" evidence="5">
    <location>
        <begin position="19"/>
        <end position="37"/>
    </location>
</feature>
<dbReference type="EMBL" id="BAAATA010000015">
    <property type="protein sequence ID" value="GAA2491513.1"/>
    <property type="molecule type" value="Genomic_DNA"/>
</dbReference>
<evidence type="ECO:0000313" key="7">
    <source>
        <dbReference type="EMBL" id="GAA2491513.1"/>
    </source>
</evidence>
<feature type="region of interest" description="Disordered" evidence="5">
    <location>
        <begin position="64"/>
        <end position="85"/>
    </location>
</feature>
<dbReference type="InterPro" id="IPR000801">
    <property type="entry name" value="Esterase-like"/>
</dbReference>
<feature type="region of interest" description="Disordered" evidence="5">
    <location>
        <begin position="153"/>
        <end position="200"/>
    </location>
</feature>
<dbReference type="Proteomes" id="UP001501358">
    <property type="component" value="Unassembled WGS sequence"/>
</dbReference>
<dbReference type="InterPro" id="IPR021764">
    <property type="entry name" value="Enterochelin_esterase_N"/>
</dbReference>
<feature type="compositionally biased region" description="Pro residues" evidence="5">
    <location>
        <begin position="175"/>
        <end position="193"/>
    </location>
</feature>
<evidence type="ECO:0000256" key="5">
    <source>
        <dbReference type="SAM" id="MobiDB-lite"/>
    </source>
</evidence>
<comment type="caution">
    <text evidence="7">The sequence shown here is derived from an EMBL/GenBank/DDBJ whole genome shotgun (WGS) entry which is preliminary data.</text>
</comment>
<dbReference type="InterPro" id="IPR029058">
    <property type="entry name" value="AB_hydrolase_fold"/>
</dbReference>
<dbReference type="InterPro" id="IPR013783">
    <property type="entry name" value="Ig-like_fold"/>
</dbReference>
<dbReference type="PANTHER" id="PTHR48098">
    <property type="entry name" value="ENTEROCHELIN ESTERASE-RELATED"/>
    <property type="match status" value="1"/>
</dbReference>
<dbReference type="Gene3D" id="2.60.40.10">
    <property type="entry name" value="Immunoglobulins"/>
    <property type="match status" value="1"/>
</dbReference>
<evidence type="ECO:0000256" key="3">
    <source>
        <dbReference type="ARBA" id="ARBA00022801"/>
    </source>
</evidence>
<sequence>MSTASRARPLPAAPRNTPAHPPRVPRPAPVGTAPPPEAVTALHGAPPAPVEAFWERVRNEGTPLVRPLARGRGNGGGDGSGGVGGDGDEYAVTFLWRGTPDTRAVLVVPNKVLDPRDPARNLMEQVPGTDVWHLTLRMRGDWSATYSLCVDEGDGPPEAVSPAAAGAPASTTPDPALPDPASPGPASPGPASPGPAYWQWLRGRGRPDPLNVLPRMPARWGGGELSVVRLPHAPAQEEWEPRPGVPAGTVTEHLVRSEHLGNERRVWLYTPPGLPRREARDTAPLPLLVLLDGEMWEPALRVSVLLDNLVADGRIPPVAAVLPESVDNGLRWRELACDERFAAFLTDELLPWAGESVPITDDPARTVVAGQSLGGLTAAFAALRAPHRFGNVLSQSGSFWWPTGTPDDTDDTDGTGTEWLTARVREGEAGDLPVRFDLSAGLQEWVLLPAHRRLRAALEARGCEVSYEEFNGGHDYLCWRARLAEGLVRLLGRPQP</sequence>
<keyword evidence="3" id="KW-0378">Hydrolase</keyword>
<dbReference type="NCBIfam" id="NF007758">
    <property type="entry name" value="PRK10439.1"/>
    <property type="match status" value="1"/>
</dbReference>
<reference evidence="7 8" key="1">
    <citation type="journal article" date="2019" name="Int. J. Syst. Evol. Microbiol.">
        <title>The Global Catalogue of Microorganisms (GCM) 10K type strain sequencing project: providing services to taxonomists for standard genome sequencing and annotation.</title>
        <authorList>
            <consortium name="The Broad Institute Genomics Platform"/>
            <consortium name="The Broad Institute Genome Sequencing Center for Infectious Disease"/>
            <person name="Wu L."/>
            <person name="Ma J."/>
        </authorList>
    </citation>
    <scope>NUCLEOTIDE SEQUENCE [LARGE SCALE GENOMIC DNA]</scope>
    <source>
        <strain evidence="7 8">JCM 6307</strain>
    </source>
</reference>
<accession>A0ABN3LW81</accession>
<proteinExistence type="inferred from homology"/>
<feature type="domain" description="Enterochelin esterase N-terminal" evidence="6">
    <location>
        <begin position="91"/>
        <end position="239"/>
    </location>
</feature>
<dbReference type="SUPFAM" id="SSF53474">
    <property type="entry name" value="alpha/beta-Hydrolases"/>
    <property type="match status" value="1"/>
</dbReference>
<keyword evidence="8" id="KW-1185">Reference proteome</keyword>
<name>A0ABN3LW81_9ACTN</name>
<dbReference type="PANTHER" id="PTHR48098:SF3">
    <property type="entry name" value="IRON(III) ENTEROBACTIN ESTERASE"/>
    <property type="match status" value="1"/>
</dbReference>
<evidence type="ECO:0000256" key="2">
    <source>
        <dbReference type="ARBA" id="ARBA00022490"/>
    </source>
</evidence>
<evidence type="ECO:0000256" key="4">
    <source>
        <dbReference type="ARBA" id="ARBA00024201"/>
    </source>
</evidence>
<feature type="compositionally biased region" description="Low complexity" evidence="5">
    <location>
        <begin position="156"/>
        <end position="174"/>
    </location>
</feature>
<dbReference type="InterPro" id="IPR050583">
    <property type="entry name" value="Mycobacterial_A85_antigen"/>
</dbReference>
<dbReference type="Pfam" id="PF11806">
    <property type="entry name" value="Enterochelin_N"/>
    <property type="match status" value="1"/>
</dbReference>
<evidence type="ECO:0000259" key="6">
    <source>
        <dbReference type="Pfam" id="PF11806"/>
    </source>
</evidence>
<protein>
    <submittedName>
        <fullName evidence="7">Enterochelin esterase</fullName>
    </submittedName>
</protein>
<evidence type="ECO:0000256" key="1">
    <source>
        <dbReference type="ARBA" id="ARBA00004496"/>
    </source>
</evidence>
<dbReference type="SUPFAM" id="SSF81296">
    <property type="entry name" value="E set domains"/>
    <property type="match status" value="1"/>
</dbReference>